<reference evidence="1" key="1">
    <citation type="submission" date="2022-02" db="EMBL/GenBank/DDBJ databases">
        <title>Towards deciphering the DNA virus diversity associated with rodent species in the families Cricetidae and Heteromyidae.</title>
        <authorList>
            <person name="Lund M."/>
            <person name="Larsen B.B."/>
            <person name="Gryseels S."/>
            <person name="Kraberger S."/>
            <person name="Rowsey D.M."/>
            <person name="Steger L."/>
            <person name="Yule K.M."/>
            <person name="Upham N.S."/>
            <person name="Worobey M."/>
            <person name="Van Doorslaer K."/>
            <person name="Varsani A."/>
        </authorList>
    </citation>
    <scope>NUCLEOTIDE SEQUENCE</scope>
    <source>
        <strain evidence="1">NeonRodF7_9</strain>
    </source>
</reference>
<protein>
    <submittedName>
        <fullName evidence="1">Uncharacterized protein</fullName>
    </submittedName>
</protein>
<proteinExistence type="predicted"/>
<organism evidence="1">
    <name type="scientific">Peromfec virus RodF7_9</name>
    <dbReference type="NCBI Taxonomy" id="2929356"/>
    <lineage>
        <taxon>Viruses</taxon>
        <taxon>Monodnaviria</taxon>
        <taxon>Sangervirae</taxon>
        <taxon>Phixviricota</taxon>
        <taxon>Malgrandaviricetes</taxon>
        <taxon>Petitvirales</taxon>
        <taxon>Microviridae</taxon>
    </lineage>
</organism>
<dbReference type="EMBL" id="OM869666">
    <property type="protein sequence ID" value="UPW41792.1"/>
    <property type="molecule type" value="Genomic_DNA"/>
</dbReference>
<sequence length="100" mass="11100">MFSTLKKTNKTFRTAKCRVSHVQSGLAVTPAQMLHDASLGIPIKSRFDDSSFYDGDSELSVGIDPLERRGVDISDAWNAQQDAKARLQRAQADDIRVYGK</sequence>
<evidence type="ECO:0000313" key="1">
    <source>
        <dbReference type="EMBL" id="UPW41792.1"/>
    </source>
</evidence>
<accession>A0A976N2D5</accession>
<name>A0A976N2D5_9VIRU</name>